<dbReference type="EMBL" id="LCZI01001194">
    <property type="protein sequence ID" value="KKZ62043.1"/>
    <property type="molecule type" value="Genomic_DNA"/>
</dbReference>
<feature type="compositionally biased region" description="Basic and acidic residues" evidence="1">
    <location>
        <begin position="151"/>
        <end position="160"/>
    </location>
</feature>
<feature type="region of interest" description="Disordered" evidence="1">
    <location>
        <begin position="576"/>
        <end position="671"/>
    </location>
</feature>
<feature type="compositionally biased region" description="Basic and acidic residues" evidence="1">
    <location>
        <begin position="99"/>
        <end position="142"/>
    </location>
</feature>
<evidence type="ECO:0000313" key="2">
    <source>
        <dbReference type="EMBL" id="KKZ62043.1"/>
    </source>
</evidence>
<feature type="compositionally biased region" description="Basic and acidic residues" evidence="1">
    <location>
        <begin position="322"/>
        <end position="333"/>
    </location>
</feature>
<feature type="compositionally biased region" description="Polar residues" evidence="1">
    <location>
        <begin position="524"/>
        <end position="536"/>
    </location>
</feature>
<dbReference type="VEuPathDB" id="FungiDB:EMCG_03505"/>
<feature type="region of interest" description="Disordered" evidence="1">
    <location>
        <begin position="377"/>
        <end position="561"/>
    </location>
</feature>
<feature type="compositionally biased region" description="Polar residues" evidence="1">
    <location>
        <begin position="466"/>
        <end position="475"/>
    </location>
</feature>
<dbReference type="InterPro" id="IPR046784">
    <property type="entry name" value="Eap1"/>
</dbReference>
<evidence type="ECO:0000313" key="3">
    <source>
        <dbReference type="Proteomes" id="UP000034164"/>
    </source>
</evidence>
<feature type="compositionally biased region" description="Basic and acidic residues" evidence="1">
    <location>
        <begin position="581"/>
        <end position="593"/>
    </location>
</feature>
<dbReference type="AlphaFoldDB" id="A0A0G2HVF6"/>
<organism evidence="2 3">
    <name type="scientific">[Emmonsia] crescens</name>
    <dbReference type="NCBI Taxonomy" id="73230"/>
    <lineage>
        <taxon>Eukaryota</taxon>
        <taxon>Fungi</taxon>
        <taxon>Dikarya</taxon>
        <taxon>Ascomycota</taxon>
        <taxon>Pezizomycotina</taxon>
        <taxon>Eurotiomycetes</taxon>
        <taxon>Eurotiomycetidae</taxon>
        <taxon>Onygenales</taxon>
        <taxon>Ajellomycetaceae</taxon>
        <taxon>Emergomyces</taxon>
    </lineage>
</organism>
<dbReference type="Proteomes" id="UP000034164">
    <property type="component" value="Unassembled WGS sequence"/>
</dbReference>
<feature type="region of interest" description="Disordered" evidence="1">
    <location>
        <begin position="1"/>
        <end position="337"/>
    </location>
</feature>
<proteinExistence type="predicted"/>
<protein>
    <submittedName>
        <fullName evidence="2">Uncharacterized protein</fullName>
    </submittedName>
</protein>
<feature type="compositionally biased region" description="Polar residues" evidence="1">
    <location>
        <begin position="438"/>
        <end position="450"/>
    </location>
</feature>
<feature type="region of interest" description="Disordered" evidence="1">
    <location>
        <begin position="751"/>
        <end position="804"/>
    </location>
</feature>
<dbReference type="Pfam" id="PF20566">
    <property type="entry name" value="Eap1"/>
    <property type="match status" value="1"/>
</dbReference>
<feature type="compositionally biased region" description="Polar residues" evidence="1">
    <location>
        <begin position="43"/>
        <end position="64"/>
    </location>
</feature>
<dbReference type="OrthoDB" id="2504266at2759"/>
<comment type="caution">
    <text evidence="2">The sequence shown here is derived from an EMBL/GenBank/DDBJ whole genome shotgun (WGS) entry which is preliminary data.</text>
</comment>
<sequence>MARRYQPSELLQLRDSPLVVKPDNLPPLEEWMGPPPDPPLQKKNPNSREQSTQQDPANRRSSLFESRHISRGSASEDIVLGPPRTSFASASRAFGKSIDATDRSSTKTNDTDDQKQDRYNFRDKFFKDRDAGDRENDRRDTKPTLTNGRRAGRDDREDWSGGRTRRTFGPEESDRRPRRNGDSERWEMRDHRDHQEGGNERTPRDKEQGRYPPRRDAQGRVKHDSWFRDGETQDAVDGEEEKTPVRHREWRRGAHGGDRDWNRPAKHEQEPEWLDSTDRDGSKETHTQADFQRWKERMKAGSAQASQEEKKDVSQEPVNTESKPKEPSKRLDGEIFGTLDPSLMDSGLDKFFGLWSENKQARDHTPEIIADVNAKNESVPAKATKPSRFAGIFNSPSETANREPEPQTIIHTELIRPASTDADQEGFQRILQMLGGNKSRNASPQVDGSMQQQPPQAPPPQADYVKSSTTISSPVRESYNRQEYAALNSPRDRPPPGLEALFVQKPPKEPPGPSRDTEFLLRLMQQSKISSPNHQANPHPPPVALQSAGGMNMQDMHARAQALEKQKSPVFLDDPAIANIRRPEPQDPRDQLRRRGTNGLTMGYFDDMGFPPSQGNQTPNQPLGVRPPGPGQPPMALQRPPGFEQVQASGWPNQQPQPPGPNQFMLPPGLAQPPNRNMNPNFPAVPPPMPIHATMPPPNDRQAYQRNAMGGGPPPFVPPPGMMPPPGYMNMNAPPPSAFPPMPHTPDGMMGMPHVNTTQYGGIPPQGPPQPSSRQSFDMFGPPSGDGSMAARNGAGMMGPGPYR</sequence>
<feature type="compositionally biased region" description="Basic and acidic residues" evidence="1">
    <location>
        <begin position="241"/>
        <end position="299"/>
    </location>
</feature>
<accession>A0A0G2HVF6</accession>
<gene>
    <name evidence="2" type="ORF">EMCG_03505</name>
</gene>
<name>A0A0G2HVF6_9EURO</name>
<evidence type="ECO:0000256" key="1">
    <source>
        <dbReference type="SAM" id="MobiDB-lite"/>
    </source>
</evidence>
<reference evidence="3" key="1">
    <citation type="journal article" date="2015" name="PLoS Genet.">
        <title>The dynamic genome and transcriptome of the human fungal pathogen Blastomyces and close relative Emmonsia.</title>
        <authorList>
            <person name="Munoz J.F."/>
            <person name="Gauthier G.M."/>
            <person name="Desjardins C.A."/>
            <person name="Gallo J.E."/>
            <person name="Holder J."/>
            <person name="Sullivan T.D."/>
            <person name="Marty A.J."/>
            <person name="Carmen J.C."/>
            <person name="Chen Z."/>
            <person name="Ding L."/>
            <person name="Gujja S."/>
            <person name="Magrini V."/>
            <person name="Misas E."/>
            <person name="Mitreva M."/>
            <person name="Priest M."/>
            <person name="Saif S."/>
            <person name="Whiston E.A."/>
            <person name="Young S."/>
            <person name="Zeng Q."/>
            <person name="Goldman W.E."/>
            <person name="Mardis E.R."/>
            <person name="Taylor J.W."/>
            <person name="McEwen J.G."/>
            <person name="Clay O.K."/>
            <person name="Klein B.S."/>
            <person name="Cuomo C.A."/>
        </authorList>
    </citation>
    <scope>NUCLEOTIDE SEQUENCE [LARGE SCALE GENOMIC DNA]</scope>
    <source>
        <strain evidence="3">UAMH 3008</strain>
    </source>
</reference>
<feature type="compositionally biased region" description="Basic and acidic residues" evidence="1">
    <location>
        <begin position="168"/>
        <end position="231"/>
    </location>
</feature>